<dbReference type="EMBL" id="CATQJL010000305">
    <property type="protein sequence ID" value="CAJ0603681.1"/>
    <property type="molecule type" value="Genomic_DNA"/>
</dbReference>
<evidence type="ECO:0000256" key="1">
    <source>
        <dbReference type="SAM" id="Phobius"/>
    </source>
</evidence>
<keyword evidence="1" id="KW-0472">Membrane</keyword>
<dbReference type="SUPFAM" id="SSF52058">
    <property type="entry name" value="L domain-like"/>
    <property type="match status" value="1"/>
</dbReference>
<keyword evidence="4" id="KW-1185">Reference proteome</keyword>
<organism evidence="3 4">
    <name type="scientific">Cylicocyclus nassatus</name>
    <name type="common">Nematode worm</name>
    <dbReference type="NCBI Taxonomy" id="53992"/>
    <lineage>
        <taxon>Eukaryota</taxon>
        <taxon>Metazoa</taxon>
        <taxon>Ecdysozoa</taxon>
        <taxon>Nematoda</taxon>
        <taxon>Chromadorea</taxon>
        <taxon>Rhabditida</taxon>
        <taxon>Rhabditina</taxon>
        <taxon>Rhabditomorpha</taxon>
        <taxon>Strongyloidea</taxon>
        <taxon>Strongylidae</taxon>
        <taxon>Cylicocyclus</taxon>
    </lineage>
</organism>
<reference evidence="3" key="1">
    <citation type="submission" date="2023-07" db="EMBL/GenBank/DDBJ databases">
        <authorList>
            <consortium name="CYATHOMIX"/>
        </authorList>
    </citation>
    <scope>NUCLEOTIDE SEQUENCE</scope>
    <source>
        <strain evidence="3">N/A</strain>
    </source>
</reference>
<dbReference type="Pfam" id="PF01030">
    <property type="entry name" value="Recep_L_domain"/>
    <property type="match status" value="1"/>
</dbReference>
<comment type="caution">
    <text evidence="3">The sequence shown here is derived from an EMBL/GenBank/DDBJ whole genome shotgun (WGS) entry which is preliminary data.</text>
</comment>
<dbReference type="Gene3D" id="3.80.20.20">
    <property type="entry name" value="Receptor L-domain"/>
    <property type="match status" value="1"/>
</dbReference>
<evidence type="ECO:0000313" key="3">
    <source>
        <dbReference type="EMBL" id="CAJ0603681.1"/>
    </source>
</evidence>
<name>A0AA36M9L2_CYLNA</name>
<proteinExistence type="predicted"/>
<dbReference type="InterPro" id="IPR000494">
    <property type="entry name" value="Rcpt_L-dom"/>
</dbReference>
<feature type="transmembrane region" description="Helical" evidence="1">
    <location>
        <begin position="202"/>
        <end position="227"/>
    </location>
</feature>
<evidence type="ECO:0000259" key="2">
    <source>
        <dbReference type="Pfam" id="PF01030"/>
    </source>
</evidence>
<keyword evidence="1" id="KW-1133">Transmembrane helix</keyword>
<dbReference type="Proteomes" id="UP001176961">
    <property type="component" value="Unassembled WGS sequence"/>
</dbReference>
<sequence>MKDLNLCNLKKVYSAFNNTISIYNSVQPDDFYVLQWDLKDNNVTLTFSQYDICDEFIYTEEDEWEDYEEKQGLTVCRKLSGGLTIEGFHHMPDSPTFNFFSSLTEINGPVTLKDNKGFESFYFLKNLRIINASLSKEAPLTISGNKGLTCLGFDNLAHIYGGHHATIEVQNYLPLCDIDILRNSFTGKINYIVESEPVDDTALGVALIIGGLAILSSIVYGSSYAIYRWEEKQEKLREQGYVQVAGKKHGTTFSKDDNGRYDKKD</sequence>
<gene>
    <name evidence="3" type="ORF">CYNAS_LOCUS15664</name>
</gene>
<dbReference type="InterPro" id="IPR036941">
    <property type="entry name" value="Rcpt_L-dom_sf"/>
</dbReference>
<accession>A0AA36M9L2</accession>
<feature type="domain" description="Receptor L-domain" evidence="2">
    <location>
        <begin position="76"/>
        <end position="180"/>
    </location>
</feature>
<keyword evidence="1" id="KW-0812">Transmembrane</keyword>
<dbReference type="AlphaFoldDB" id="A0AA36M9L2"/>
<evidence type="ECO:0000313" key="4">
    <source>
        <dbReference type="Proteomes" id="UP001176961"/>
    </source>
</evidence>
<protein>
    <recommendedName>
        <fullName evidence="2">Receptor L-domain domain-containing protein</fullName>
    </recommendedName>
</protein>